<protein>
    <submittedName>
        <fullName evidence="1">Uncharacterized protein</fullName>
    </submittedName>
</protein>
<proteinExistence type="predicted"/>
<sequence>MMSKMVFDVAVVFRPHFCFCLPAGRQAAGDENKSICEVRAVFRRKNLSGCRMLEC</sequence>
<organism evidence="1 2">
    <name type="scientific">Candidatus Giovannonibacteria bacterium GW2011_GWA2_45_21</name>
    <dbReference type="NCBI Taxonomy" id="1618649"/>
    <lineage>
        <taxon>Bacteria</taxon>
        <taxon>Candidatus Giovannoniibacteriota</taxon>
    </lineage>
</organism>
<reference evidence="1 2" key="1">
    <citation type="journal article" date="2015" name="Nature">
        <title>rRNA introns, odd ribosomes, and small enigmatic genomes across a large radiation of phyla.</title>
        <authorList>
            <person name="Brown C.T."/>
            <person name="Hug L.A."/>
            <person name="Thomas B.C."/>
            <person name="Sharon I."/>
            <person name="Castelle C.J."/>
            <person name="Singh A."/>
            <person name="Wilkins M.J."/>
            <person name="Williams K.H."/>
            <person name="Banfield J.F."/>
        </authorList>
    </citation>
    <scope>NUCLEOTIDE SEQUENCE [LARGE SCALE GENOMIC DNA]</scope>
</reference>
<accession>A0A0G1M882</accession>
<gene>
    <name evidence="1" type="ORF">UX06_C0016G0007</name>
</gene>
<dbReference type="Proteomes" id="UP000034696">
    <property type="component" value="Unassembled WGS sequence"/>
</dbReference>
<evidence type="ECO:0000313" key="1">
    <source>
        <dbReference type="EMBL" id="KKU04514.1"/>
    </source>
</evidence>
<comment type="caution">
    <text evidence="1">The sequence shown here is derived from an EMBL/GenBank/DDBJ whole genome shotgun (WGS) entry which is preliminary data.</text>
</comment>
<evidence type="ECO:0000313" key="2">
    <source>
        <dbReference type="Proteomes" id="UP000034696"/>
    </source>
</evidence>
<dbReference type="EMBL" id="LCKT01000016">
    <property type="protein sequence ID" value="KKU04514.1"/>
    <property type="molecule type" value="Genomic_DNA"/>
</dbReference>
<dbReference type="AlphaFoldDB" id="A0A0G1M882"/>
<name>A0A0G1M882_9BACT</name>